<comment type="caution">
    <text evidence="1">The sequence shown here is derived from an EMBL/GenBank/DDBJ whole genome shotgun (WGS) entry which is preliminary data.</text>
</comment>
<proteinExistence type="predicted"/>
<evidence type="ECO:0008006" key="3">
    <source>
        <dbReference type="Google" id="ProtNLM"/>
    </source>
</evidence>
<organism evidence="1 2">
    <name type="scientific">Periplaneta americana</name>
    <name type="common">American cockroach</name>
    <name type="synonym">Blatta americana</name>
    <dbReference type="NCBI Taxonomy" id="6978"/>
    <lineage>
        <taxon>Eukaryota</taxon>
        <taxon>Metazoa</taxon>
        <taxon>Ecdysozoa</taxon>
        <taxon>Arthropoda</taxon>
        <taxon>Hexapoda</taxon>
        <taxon>Insecta</taxon>
        <taxon>Pterygota</taxon>
        <taxon>Neoptera</taxon>
        <taxon>Polyneoptera</taxon>
        <taxon>Dictyoptera</taxon>
        <taxon>Blattodea</taxon>
        <taxon>Blattoidea</taxon>
        <taxon>Blattidae</taxon>
        <taxon>Blattinae</taxon>
        <taxon>Periplaneta</taxon>
    </lineage>
</organism>
<dbReference type="Proteomes" id="UP001148838">
    <property type="component" value="Unassembled WGS sequence"/>
</dbReference>
<evidence type="ECO:0000313" key="2">
    <source>
        <dbReference type="Proteomes" id="UP001148838"/>
    </source>
</evidence>
<accession>A0ABQ8T279</accession>
<name>A0ABQ8T279_PERAM</name>
<protein>
    <recommendedName>
        <fullName evidence="3">SAP domain-containing protein</fullName>
    </recommendedName>
</protein>
<reference evidence="1 2" key="1">
    <citation type="journal article" date="2022" name="Allergy">
        <title>Genome assembly and annotation of Periplaneta americana reveal a comprehensive cockroach allergen profile.</title>
        <authorList>
            <person name="Wang L."/>
            <person name="Xiong Q."/>
            <person name="Saelim N."/>
            <person name="Wang L."/>
            <person name="Nong W."/>
            <person name="Wan A.T."/>
            <person name="Shi M."/>
            <person name="Liu X."/>
            <person name="Cao Q."/>
            <person name="Hui J.H.L."/>
            <person name="Sookrung N."/>
            <person name="Leung T.F."/>
            <person name="Tungtrongchitr A."/>
            <person name="Tsui S.K.W."/>
        </authorList>
    </citation>
    <scope>NUCLEOTIDE SEQUENCE [LARGE SCALE GENOMIC DNA]</scope>
    <source>
        <strain evidence="1">PWHHKU_190912</strain>
    </source>
</reference>
<gene>
    <name evidence="1" type="ORF">ANN_08707</name>
</gene>
<dbReference type="EMBL" id="JAJSOF020000017">
    <property type="protein sequence ID" value="KAJ4440562.1"/>
    <property type="molecule type" value="Genomic_DNA"/>
</dbReference>
<sequence length="240" mass="27695">MKDYFVQIGWCWDLSKATLILELERAGISTDGRKRELQFRFSNTWRRWTRRLPGESWKWDEKPLIKNLSVNLVYSEDADREPIGAGLPRVGDLGQYGHVVEEFPELFVERLGCMRGRSWPLVNPMGIRQESKSSSATTMEIEVEEPKSQAELEAQWRDAIRKLRDASRKTAVRYNAVRQPHKFLMGDRIRCYLSERNHRGSACTEDMTSGHSSDTGRAAERILGTPGSTSDDWFVEPVWT</sequence>
<keyword evidence="2" id="KW-1185">Reference proteome</keyword>
<evidence type="ECO:0000313" key="1">
    <source>
        <dbReference type="EMBL" id="KAJ4440562.1"/>
    </source>
</evidence>